<organism evidence="1">
    <name type="scientific">Arundo donax</name>
    <name type="common">Giant reed</name>
    <name type="synonym">Donax arundinaceus</name>
    <dbReference type="NCBI Taxonomy" id="35708"/>
    <lineage>
        <taxon>Eukaryota</taxon>
        <taxon>Viridiplantae</taxon>
        <taxon>Streptophyta</taxon>
        <taxon>Embryophyta</taxon>
        <taxon>Tracheophyta</taxon>
        <taxon>Spermatophyta</taxon>
        <taxon>Magnoliopsida</taxon>
        <taxon>Liliopsida</taxon>
        <taxon>Poales</taxon>
        <taxon>Poaceae</taxon>
        <taxon>PACMAD clade</taxon>
        <taxon>Arundinoideae</taxon>
        <taxon>Arundineae</taxon>
        <taxon>Arundo</taxon>
    </lineage>
</organism>
<dbReference type="EMBL" id="GBRH01174645">
    <property type="protein sequence ID" value="JAE23251.1"/>
    <property type="molecule type" value="Transcribed_RNA"/>
</dbReference>
<dbReference type="AlphaFoldDB" id="A0A0A9GL23"/>
<reference evidence="1" key="1">
    <citation type="submission" date="2014-09" db="EMBL/GenBank/DDBJ databases">
        <authorList>
            <person name="Magalhaes I.L.F."/>
            <person name="Oliveira U."/>
            <person name="Santos F.R."/>
            <person name="Vidigal T.H.D.A."/>
            <person name="Brescovit A.D."/>
            <person name="Santos A.J."/>
        </authorList>
    </citation>
    <scope>NUCLEOTIDE SEQUENCE</scope>
    <source>
        <tissue evidence="1">Shoot tissue taken approximately 20 cm above the soil surface</tissue>
    </source>
</reference>
<protein>
    <submittedName>
        <fullName evidence="1">Uncharacterized protein</fullName>
    </submittedName>
</protein>
<sequence length="80" mass="8031">MDLPAADAVLVAADLSDHSCLTTADAVLDTSLPAIFAGYEDAAAVEAKRALRRSAAVRSAGRPVALRAALAPIACPASAQ</sequence>
<proteinExistence type="predicted"/>
<reference evidence="1" key="2">
    <citation type="journal article" date="2015" name="Data Brief">
        <title>Shoot transcriptome of the giant reed, Arundo donax.</title>
        <authorList>
            <person name="Barrero R.A."/>
            <person name="Guerrero F.D."/>
            <person name="Moolhuijzen P."/>
            <person name="Goolsby J.A."/>
            <person name="Tidwell J."/>
            <person name="Bellgard S.E."/>
            <person name="Bellgard M.I."/>
        </authorList>
    </citation>
    <scope>NUCLEOTIDE SEQUENCE</scope>
    <source>
        <tissue evidence="1">Shoot tissue taken approximately 20 cm above the soil surface</tissue>
    </source>
</reference>
<name>A0A0A9GL23_ARUDO</name>
<evidence type="ECO:0000313" key="1">
    <source>
        <dbReference type="EMBL" id="JAE23251.1"/>
    </source>
</evidence>
<accession>A0A0A9GL23</accession>